<dbReference type="Pfam" id="PF11821">
    <property type="entry name" value="ActD"/>
    <property type="match status" value="1"/>
</dbReference>
<evidence type="ECO:0000313" key="2">
    <source>
        <dbReference type="EMBL" id="SVA46470.1"/>
    </source>
</evidence>
<feature type="transmembrane region" description="Helical" evidence="1">
    <location>
        <begin position="56"/>
        <end position="80"/>
    </location>
</feature>
<feature type="transmembrane region" description="Helical" evidence="1">
    <location>
        <begin position="20"/>
        <end position="44"/>
    </location>
</feature>
<keyword evidence="1" id="KW-1133">Transmembrane helix</keyword>
<dbReference type="EMBL" id="UINC01010449">
    <property type="protein sequence ID" value="SVA46470.1"/>
    <property type="molecule type" value="Genomic_DNA"/>
</dbReference>
<evidence type="ECO:0008006" key="3">
    <source>
        <dbReference type="Google" id="ProtNLM"/>
    </source>
</evidence>
<accession>A0A381W1Q5</accession>
<name>A0A381W1Q5_9ZZZZ</name>
<dbReference type="AlphaFoldDB" id="A0A381W1Q5"/>
<keyword evidence="1" id="KW-0472">Membrane</keyword>
<protein>
    <recommendedName>
        <fullName evidence="3">DUF3341 domain-containing protein</fullName>
    </recommendedName>
</protein>
<reference evidence="2" key="1">
    <citation type="submission" date="2018-05" db="EMBL/GenBank/DDBJ databases">
        <authorList>
            <person name="Lanie J.A."/>
            <person name="Ng W.-L."/>
            <person name="Kazmierczak K.M."/>
            <person name="Andrzejewski T.M."/>
            <person name="Davidsen T.M."/>
            <person name="Wayne K.J."/>
            <person name="Tettelin H."/>
            <person name="Glass J.I."/>
            <person name="Rusch D."/>
            <person name="Podicherti R."/>
            <person name="Tsui H.-C.T."/>
            <person name="Winkler M.E."/>
        </authorList>
    </citation>
    <scope>NUCLEOTIDE SEQUENCE</scope>
</reference>
<gene>
    <name evidence="2" type="ORF">METZ01_LOCUS99324</name>
</gene>
<keyword evidence="1" id="KW-0812">Transmembrane</keyword>
<dbReference type="InterPro" id="IPR021776">
    <property type="entry name" value="ActD"/>
</dbReference>
<proteinExistence type="predicted"/>
<sequence>MHAAEKALGLGKSNVRKFTLIGAILGGLGGFSMCVATALVFIMPTGGRAIVALPPYLLITYETTILIGVLSTLAGFFLVAKLPAWKNRPYRAEANVNRFVVAVENPSSNEVKKAEQIIRGAGALGIEQTGDTL</sequence>
<organism evidence="2">
    <name type="scientific">marine metagenome</name>
    <dbReference type="NCBI Taxonomy" id="408172"/>
    <lineage>
        <taxon>unclassified sequences</taxon>
        <taxon>metagenomes</taxon>
        <taxon>ecological metagenomes</taxon>
    </lineage>
</organism>
<evidence type="ECO:0000256" key="1">
    <source>
        <dbReference type="SAM" id="Phobius"/>
    </source>
</evidence>